<dbReference type="STRING" id="1122195.SAMN02745164_02089"/>
<dbReference type="Pfam" id="PF13531">
    <property type="entry name" value="SBP_bac_11"/>
    <property type="match status" value="1"/>
</dbReference>
<dbReference type="GO" id="GO:0015689">
    <property type="term" value="P:molybdate ion transport"/>
    <property type="evidence" value="ECO:0007669"/>
    <property type="project" value="TreeGrafter"/>
</dbReference>
<dbReference type="PANTHER" id="PTHR30632:SF16">
    <property type="entry name" value="MOLYBDATE_TUNGSTATE-BINDING PROTEIN WTPA"/>
    <property type="match status" value="1"/>
</dbReference>
<evidence type="ECO:0000313" key="2">
    <source>
        <dbReference type="EMBL" id="SHF24883.1"/>
    </source>
</evidence>
<evidence type="ECO:0000256" key="1">
    <source>
        <dbReference type="ARBA" id="ARBA00009438"/>
    </source>
</evidence>
<gene>
    <name evidence="2" type="ORF">SAMN02745164_02089</name>
</gene>
<keyword evidence="3" id="KW-1185">Reference proteome</keyword>
<dbReference type="OrthoDB" id="9785015at2"/>
<dbReference type="AlphaFoldDB" id="A0A1M5A3L3"/>
<dbReference type="Proteomes" id="UP000184334">
    <property type="component" value="Unassembled WGS sequence"/>
</dbReference>
<dbReference type="InterPro" id="IPR050682">
    <property type="entry name" value="ModA/WtpA"/>
</dbReference>
<proteinExistence type="inferred from homology"/>
<sequence length="307" mass="35625">MKKVFMLLIIIIIISYTSFSKNLIILHAGSLTNVLKAISIEFEKENPDISVQLMGSGSLVVMRKITELNQLADIAFVADYMIIPQFLYPKFADFNIIFSNNSMVLAYTDKSKYENEINKNNWFNIIFNKNVLFGYSNPDLDPCGYRTLMTMQLAETYYNINDLYEKFLNAKNKFILKKSVDLVSYLEANELDYAFLYKSTAFQHNLKYLEFPEEINLSSIKFKNNYKKAFVNILGKDGKKVRAYGSPINYGFTLLKNAPHKDLALKFIKFMYSDKGKKIFKEKGMSLFAKTDYPEKLPDDLKLLWGY</sequence>
<reference evidence="2" key="1">
    <citation type="submission" date="2016-11" db="EMBL/GenBank/DDBJ databases">
        <authorList>
            <person name="Varghese N."/>
            <person name="Submissions S."/>
        </authorList>
    </citation>
    <scope>NUCLEOTIDE SEQUENCE [LARGE SCALE GENOMIC DNA]</scope>
    <source>
        <strain evidence="2">DSM 16785</strain>
    </source>
</reference>
<accession>A0A1M5A3L3</accession>
<dbReference type="PANTHER" id="PTHR30632">
    <property type="entry name" value="MOLYBDATE-BINDING PERIPLASMIC PROTEIN"/>
    <property type="match status" value="1"/>
</dbReference>
<dbReference type="RefSeq" id="WP_072865972.1">
    <property type="nucleotide sequence ID" value="NZ_FQUI01000052.1"/>
</dbReference>
<dbReference type="EMBL" id="FQUI01000052">
    <property type="protein sequence ID" value="SHF24883.1"/>
    <property type="molecule type" value="Genomic_DNA"/>
</dbReference>
<dbReference type="SUPFAM" id="SSF53850">
    <property type="entry name" value="Periplasmic binding protein-like II"/>
    <property type="match status" value="1"/>
</dbReference>
<evidence type="ECO:0000313" key="3">
    <source>
        <dbReference type="Proteomes" id="UP000184334"/>
    </source>
</evidence>
<dbReference type="Gene3D" id="3.40.190.10">
    <property type="entry name" value="Periplasmic binding protein-like II"/>
    <property type="match status" value="2"/>
</dbReference>
<comment type="similarity">
    <text evidence="1">Belongs to the bacterial solute-binding protein 1 family. WtpA subfamily.</text>
</comment>
<comment type="caution">
    <text evidence="2">The sequence shown here is derived from an EMBL/GenBank/DDBJ whole genome shotgun (WGS) entry which is preliminary data.</text>
</comment>
<dbReference type="GO" id="GO:0030973">
    <property type="term" value="F:molybdate ion binding"/>
    <property type="evidence" value="ECO:0007669"/>
    <property type="project" value="TreeGrafter"/>
</dbReference>
<dbReference type="CDD" id="cd13540">
    <property type="entry name" value="PBP2_ModA_WtpA"/>
    <property type="match status" value="1"/>
</dbReference>
<organism evidence="2 3">
    <name type="scientific">Marinitoga hydrogenitolerans (strain DSM 16785 / JCM 12826 / AT1271)</name>
    <dbReference type="NCBI Taxonomy" id="1122195"/>
    <lineage>
        <taxon>Bacteria</taxon>
        <taxon>Thermotogati</taxon>
        <taxon>Thermotogota</taxon>
        <taxon>Thermotogae</taxon>
        <taxon>Petrotogales</taxon>
        <taxon>Petrotogaceae</taxon>
        <taxon>Marinitoga</taxon>
    </lineage>
</organism>
<protein>
    <submittedName>
        <fullName evidence="2">Molybdate/tungstate transport system substrate-binding protein</fullName>
    </submittedName>
</protein>
<name>A0A1M5A3L3_MARH1</name>